<name>A0ABV2QSK6_9MICO</name>
<comment type="caution">
    <text evidence="5">The sequence shown here is derived from an EMBL/GenBank/DDBJ whole genome shotgun (WGS) entry which is preliminary data.</text>
</comment>
<dbReference type="InterPro" id="IPR050093">
    <property type="entry name" value="ABC_SmlMolc_Importer"/>
</dbReference>
<keyword evidence="6" id="KW-1185">Reference proteome</keyword>
<gene>
    <name evidence="5" type="ORF">ABIE21_003589</name>
</gene>
<evidence type="ECO:0000256" key="2">
    <source>
        <dbReference type="ARBA" id="ARBA00022741"/>
    </source>
</evidence>
<keyword evidence="2" id="KW-0547">Nucleotide-binding</keyword>
<dbReference type="EMBL" id="JBEPSJ010000006">
    <property type="protein sequence ID" value="MET4584051.1"/>
    <property type="molecule type" value="Genomic_DNA"/>
</dbReference>
<evidence type="ECO:0000259" key="4">
    <source>
        <dbReference type="PROSITE" id="PS50893"/>
    </source>
</evidence>
<dbReference type="InterPro" id="IPR027417">
    <property type="entry name" value="P-loop_NTPase"/>
</dbReference>
<evidence type="ECO:0000313" key="5">
    <source>
        <dbReference type="EMBL" id="MET4584051.1"/>
    </source>
</evidence>
<dbReference type="InterPro" id="IPR017871">
    <property type="entry name" value="ABC_transporter-like_CS"/>
</dbReference>
<sequence>MTGPGDATGQGAATGLSDATGLSAAFTVRRGAFTLDLALDVGPGRTLALLGPNGSGKSTTIGCLAGTIAIDAGAISVAGRVLDDDASHVEVADRRIGVVFQDYLLFPHLTVRDNVAFGPRAMGLGRAGSRDVADDLLRRFGVHDLADRRPAQLSGGQAQRVALARALAVAPEVLLLDEPLSALDVEVRDDVREELASHLEQFDGITIVVTHSLEDVVALARDVVVLERGAVTQSAPVRELVRSPATPYVDRLVASWSDD</sequence>
<proteinExistence type="predicted"/>
<dbReference type="RefSeq" id="WP_354026217.1">
    <property type="nucleotide sequence ID" value="NZ_JBEPSJ010000006.1"/>
</dbReference>
<dbReference type="Pfam" id="PF00005">
    <property type="entry name" value="ABC_tran"/>
    <property type="match status" value="1"/>
</dbReference>
<dbReference type="SUPFAM" id="SSF52540">
    <property type="entry name" value="P-loop containing nucleoside triphosphate hydrolases"/>
    <property type="match status" value="1"/>
</dbReference>
<dbReference type="Proteomes" id="UP001549257">
    <property type="component" value="Unassembled WGS sequence"/>
</dbReference>
<dbReference type="InterPro" id="IPR003439">
    <property type="entry name" value="ABC_transporter-like_ATP-bd"/>
</dbReference>
<dbReference type="Gene3D" id="3.40.50.300">
    <property type="entry name" value="P-loop containing nucleotide triphosphate hydrolases"/>
    <property type="match status" value="1"/>
</dbReference>
<dbReference type="PANTHER" id="PTHR42781">
    <property type="entry name" value="SPERMIDINE/PUTRESCINE IMPORT ATP-BINDING PROTEIN POTA"/>
    <property type="match status" value="1"/>
</dbReference>
<protein>
    <submittedName>
        <fullName evidence="5">Molybdate transport system ATP-binding protein</fullName>
    </submittedName>
</protein>
<reference evidence="5 6" key="1">
    <citation type="submission" date="2024-06" db="EMBL/GenBank/DDBJ databases">
        <title>Sorghum-associated microbial communities from plants grown in Nebraska, USA.</title>
        <authorList>
            <person name="Schachtman D."/>
        </authorList>
    </citation>
    <scope>NUCLEOTIDE SEQUENCE [LARGE SCALE GENOMIC DNA]</scope>
    <source>
        <strain evidence="5 6">2857</strain>
    </source>
</reference>
<dbReference type="PROSITE" id="PS00211">
    <property type="entry name" value="ABC_TRANSPORTER_1"/>
    <property type="match status" value="1"/>
</dbReference>
<keyword evidence="3 5" id="KW-0067">ATP-binding</keyword>
<keyword evidence="1" id="KW-0813">Transport</keyword>
<dbReference type="InterPro" id="IPR003593">
    <property type="entry name" value="AAA+_ATPase"/>
</dbReference>
<evidence type="ECO:0000256" key="3">
    <source>
        <dbReference type="ARBA" id="ARBA00022840"/>
    </source>
</evidence>
<dbReference type="GO" id="GO:0005524">
    <property type="term" value="F:ATP binding"/>
    <property type="evidence" value="ECO:0007669"/>
    <property type="project" value="UniProtKB-KW"/>
</dbReference>
<dbReference type="PROSITE" id="PS50893">
    <property type="entry name" value="ABC_TRANSPORTER_2"/>
    <property type="match status" value="1"/>
</dbReference>
<dbReference type="SMART" id="SM00382">
    <property type="entry name" value="AAA"/>
    <property type="match status" value="1"/>
</dbReference>
<dbReference type="PANTHER" id="PTHR42781:SF4">
    <property type="entry name" value="SPERMIDINE_PUTRESCINE IMPORT ATP-BINDING PROTEIN POTA"/>
    <property type="match status" value="1"/>
</dbReference>
<evidence type="ECO:0000256" key="1">
    <source>
        <dbReference type="ARBA" id="ARBA00022448"/>
    </source>
</evidence>
<evidence type="ECO:0000313" key="6">
    <source>
        <dbReference type="Proteomes" id="UP001549257"/>
    </source>
</evidence>
<organism evidence="5 6">
    <name type="scientific">Conyzicola nivalis</name>
    <dbReference type="NCBI Taxonomy" id="1477021"/>
    <lineage>
        <taxon>Bacteria</taxon>
        <taxon>Bacillati</taxon>
        <taxon>Actinomycetota</taxon>
        <taxon>Actinomycetes</taxon>
        <taxon>Micrococcales</taxon>
        <taxon>Microbacteriaceae</taxon>
        <taxon>Conyzicola</taxon>
    </lineage>
</organism>
<feature type="domain" description="ABC transporter" evidence="4">
    <location>
        <begin position="14"/>
        <end position="253"/>
    </location>
</feature>
<accession>A0ABV2QSK6</accession>